<organism evidence="4 5">
    <name type="scientific">Aporhodopirellula aestuarii</name>
    <dbReference type="NCBI Taxonomy" id="2950107"/>
    <lineage>
        <taxon>Bacteria</taxon>
        <taxon>Pseudomonadati</taxon>
        <taxon>Planctomycetota</taxon>
        <taxon>Planctomycetia</taxon>
        <taxon>Pirellulales</taxon>
        <taxon>Pirellulaceae</taxon>
        <taxon>Aporhodopirellula</taxon>
    </lineage>
</organism>
<dbReference type="InterPro" id="IPR027558">
    <property type="entry name" value="Pre_pil_HX9DG_C"/>
</dbReference>
<feature type="domain" description="DUF1559" evidence="3">
    <location>
        <begin position="70"/>
        <end position="163"/>
    </location>
</feature>
<keyword evidence="5" id="KW-1185">Reference proteome</keyword>
<dbReference type="Proteomes" id="UP001202961">
    <property type="component" value="Unassembled WGS sequence"/>
</dbReference>
<dbReference type="NCBIfam" id="TIGR04294">
    <property type="entry name" value="pre_pil_HX9DG"/>
    <property type="match status" value="1"/>
</dbReference>
<dbReference type="SUPFAM" id="SSF54523">
    <property type="entry name" value="Pili subunits"/>
    <property type="match status" value="1"/>
</dbReference>
<name>A0ABT0U610_9BACT</name>
<keyword evidence="2" id="KW-0812">Transmembrane</keyword>
<feature type="compositionally biased region" description="Low complexity" evidence="1">
    <location>
        <begin position="16"/>
        <end position="27"/>
    </location>
</feature>
<feature type="domain" description="DUF1559" evidence="3">
    <location>
        <begin position="165"/>
        <end position="221"/>
    </location>
</feature>
<gene>
    <name evidence="4" type="ORF">NB063_17290</name>
</gene>
<feature type="region of interest" description="Disordered" evidence="1">
    <location>
        <begin position="1"/>
        <end position="38"/>
    </location>
</feature>
<evidence type="ECO:0000313" key="5">
    <source>
        <dbReference type="Proteomes" id="UP001202961"/>
    </source>
</evidence>
<feature type="domain" description="DUF1559" evidence="3">
    <location>
        <begin position="234"/>
        <end position="256"/>
    </location>
</feature>
<keyword evidence="2" id="KW-0472">Membrane</keyword>
<accession>A0ABT0U610</accession>
<dbReference type="PANTHER" id="PTHR30093">
    <property type="entry name" value="GENERAL SECRETION PATHWAY PROTEIN G"/>
    <property type="match status" value="1"/>
</dbReference>
<dbReference type="InterPro" id="IPR011453">
    <property type="entry name" value="DUF1559"/>
</dbReference>
<dbReference type="Pfam" id="PF07596">
    <property type="entry name" value="SBP_bac_10"/>
    <property type="match status" value="3"/>
</dbReference>
<dbReference type="EMBL" id="JAMQBK010000045">
    <property type="protein sequence ID" value="MCM2372365.1"/>
    <property type="molecule type" value="Genomic_DNA"/>
</dbReference>
<keyword evidence="2" id="KW-1133">Transmembrane helix</keyword>
<evidence type="ECO:0000256" key="1">
    <source>
        <dbReference type="SAM" id="MobiDB-lite"/>
    </source>
</evidence>
<protein>
    <submittedName>
        <fullName evidence="4">DUF1559 domain-containing protein</fullName>
    </submittedName>
</protein>
<dbReference type="InterPro" id="IPR045584">
    <property type="entry name" value="Pilin-like"/>
</dbReference>
<proteinExistence type="predicted"/>
<dbReference type="RefSeq" id="WP_250930000.1">
    <property type="nucleotide sequence ID" value="NZ_JAMQBK010000045.1"/>
</dbReference>
<evidence type="ECO:0000313" key="4">
    <source>
        <dbReference type="EMBL" id="MCM2372365.1"/>
    </source>
</evidence>
<evidence type="ECO:0000259" key="3">
    <source>
        <dbReference type="Pfam" id="PF07596"/>
    </source>
</evidence>
<sequence>MTHQDPPGQPQDPNHPAGAGPYSAAPYTTPMQPATPPPKKNSTVLIVGLIAVAILPVMCVCAGLLLPAVQAAREAARRMSCSNNIKQIGLAMHNYHSIYNSLPPAYTVDANGNPLHSWRTLLLPYMEQQALYEQIDLTRPWNDPVNLLFSEMVIPTYHCPSSGETSNLTTYVAVVDSTGMMTGPDPVAFRDVTDGLSNTLLLMETSPDSAVPWMSPQDADASDFLNPGAGPQSHPGGAHVLMGDGAVKFVTDSADVSIRKEMINRADGSGTIMDDVTLGEGESDDEVGYRHRPSGAVFSAPSSEWMMATGAAAANYNPIANAAVIHNGNAQHGERMGILIIESLDEETLQAIELDELASNLANQMALANKKLESLEEIVDYGVPVARYTIVGDVEDAGRLRYNCSVFVKNGFLFQIVAFGLAKDTPAGDPYLASIHAGLRYP</sequence>
<reference evidence="4 5" key="1">
    <citation type="journal article" date="2022" name="Syst. Appl. Microbiol.">
        <title>Rhodopirellula aestuarii sp. nov., a novel member of the genus Rhodopirellula isolated from brackish sediments collected in the Tagus River estuary, Portugal.</title>
        <authorList>
            <person name="Vitorino I.R."/>
            <person name="Klimek D."/>
            <person name="Calusinska M."/>
            <person name="Lobo-da-Cunha A."/>
            <person name="Vasconcelos V."/>
            <person name="Lage O.M."/>
        </authorList>
    </citation>
    <scope>NUCLEOTIDE SEQUENCE [LARGE SCALE GENOMIC DNA]</scope>
    <source>
        <strain evidence="4 5">ICT_H3.1</strain>
    </source>
</reference>
<dbReference type="PANTHER" id="PTHR30093:SF2">
    <property type="entry name" value="TYPE II SECRETION SYSTEM PROTEIN H"/>
    <property type="match status" value="1"/>
</dbReference>
<evidence type="ECO:0000256" key="2">
    <source>
        <dbReference type="SAM" id="Phobius"/>
    </source>
</evidence>
<comment type="caution">
    <text evidence="4">The sequence shown here is derived from an EMBL/GenBank/DDBJ whole genome shotgun (WGS) entry which is preliminary data.</text>
</comment>
<feature type="transmembrane region" description="Helical" evidence="2">
    <location>
        <begin position="44"/>
        <end position="69"/>
    </location>
</feature>